<gene>
    <name evidence="2" type="ORF">GCK32_006182</name>
</gene>
<evidence type="ECO:0000256" key="1">
    <source>
        <dbReference type="SAM" id="MobiDB-lite"/>
    </source>
</evidence>
<name>A0AAN8J1F2_TRICO</name>
<evidence type="ECO:0000313" key="3">
    <source>
        <dbReference type="Proteomes" id="UP001331761"/>
    </source>
</evidence>
<proteinExistence type="predicted"/>
<feature type="compositionally biased region" description="Polar residues" evidence="1">
    <location>
        <begin position="1"/>
        <end position="15"/>
    </location>
</feature>
<feature type="compositionally biased region" description="Low complexity" evidence="1">
    <location>
        <begin position="230"/>
        <end position="243"/>
    </location>
</feature>
<feature type="region of interest" description="Disordered" evidence="1">
    <location>
        <begin position="1"/>
        <end position="25"/>
    </location>
</feature>
<accession>A0AAN8J1F2</accession>
<protein>
    <submittedName>
        <fullName evidence="2">Uncharacterized protein</fullName>
    </submittedName>
</protein>
<organism evidence="2 3">
    <name type="scientific">Trichostrongylus colubriformis</name>
    <name type="common">Black scour worm</name>
    <dbReference type="NCBI Taxonomy" id="6319"/>
    <lineage>
        <taxon>Eukaryota</taxon>
        <taxon>Metazoa</taxon>
        <taxon>Ecdysozoa</taxon>
        <taxon>Nematoda</taxon>
        <taxon>Chromadorea</taxon>
        <taxon>Rhabditida</taxon>
        <taxon>Rhabditina</taxon>
        <taxon>Rhabditomorpha</taxon>
        <taxon>Strongyloidea</taxon>
        <taxon>Trichostrongylidae</taxon>
        <taxon>Trichostrongylus</taxon>
    </lineage>
</organism>
<feature type="region of interest" description="Disordered" evidence="1">
    <location>
        <begin position="301"/>
        <end position="369"/>
    </location>
</feature>
<feature type="region of interest" description="Disordered" evidence="1">
    <location>
        <begin position="228"/>
        <end position="266"/>
    </location>
</feature>
<comment type="caution">
    <text evidence="2">The sequence shown here is derived from an EMBL/GenBank/DDBJ whole genome shotgun (WGS) entry which is preliminary data.</text>
</comment>
<evidence type="ECO:0000313" key="2">
    <source>
        <dbReference type="EMBL" id="KAK5974629.1"/>
    </source>
</evidence>
<dbReference type="AlphaFoldDB" id="A0AAN8J1F2"/>
<keyword evidence="3" id="KW-1185">Reference proteome</keyword>
<sequence length="369" mass="38309">MAQDLTMNVMPQSHSPVGGMRRTSSHPSAAVALGNTLQHVQGSGANTQHNYVVVSQDSIPPSSRMQFVTRTTDGIGQGAQPVYRSISNTSQTKRTPPTTPSLSRVQGGYMANVQSVPGNSQLFQPGTSTVSGAPRGRVMQRSAAPRVFVQQAQQSGDRSYVVPQQQIRMVSTQRLPPPKRTIGQKTPMTAVMVPSRAGQPHQLRAVPRGFTQGTRIMNVVMAPTSNVATSSSSQSLPIQSTSQPGGGTIMATAPTTVRHPSSYSEATGVTVKRQLLAQNRQLGSRGASPQTVAQVVIAPPQQSVSEGPSQPAPATTQAPAPASSPAQPPVSASFSASVSGSASASAQSSKGEEVSSSASKEQTSSPHTS</sequence>
<feature type="compositionally biased region" description="Polar residues" evidence="1">
    <location>
        <begin position="253"/>
        <end position="266"/>
    </location>
</feature>
<dbReference type="Proteomes" id="UP001331761">
    <property type="component" value="Unassembled WGS sequence"/>
</dbReference>
<dbReference type="EMBL" id="WIXE01014019">
    <property type="protein sequence ID" value="KAK5974629.1"/>
    <property type="molecule type" value="Genomic_DNA"/>
</dbReference>
<reference evidence="2 3" key="1">
    <citation type="submission" date="2019-10" db="EMBL/GenBank/DDBJ databases">
        <title>Assembly and Annotation for the nematode Trichostrongylus colubriformis.</title>
        <authorList>
            <person name="Martin J."/>
        </authorList>
    </citation>
    <scope>NUCLEOTIDE SEQUENCE [LARGE SCALE GENOMIC DNA]</scope>
    <source>
        <strain evidence="2">G859</strain>
        <tissue evidence="2">Whole worm</tissue>
    </source>
</reference>
<feature type="compositionally biased region" description="Low complexity" evidence="1">
    <location>
        <begin position="307"/>
        <end position="361"/>
    </location>
</feature>